<evidence type="ECO:0000313" key="2">
    <source>
        <dbReference type="EMBL" id="MCV2402449.1"/>
    </source>
</evidence>
<comment type="caution">
    <text evidence="2">The sequence shown here is derived from an EMBL/GenBank/DDBJ whole genome shotgun (WGS) entry which is preliminary data.</text>
</comment>
<sequence>MINKFKGTILVGLSVLAVGCSVGPTPPPISASASDHDGNGPERLIDGDIKTRWSANGDGAWAVIDYGKKIKINAVKMAFHKGDARATSFVLEGSNDGETWKTILPKTQSSGLSLELERFNFSDTKTRYIKYVGYGNTSNTWNSVTEFVAANCDVDACSDEELNPMAVASTPAEVTASDHDGNGPDRLLDRNFKTRWSANGDGAWVQFDYGKEIELDAVKMAFHKGNARATSFMLEGSNDGQTWNTLLPKTQSSGLTLGLERFDFPKAKARYVKYVGYGNTSNTWNSVTEFVAANCSVDPCSTNELNPRDVVSVPVSVTASDHDGNGPDRLVDLDIKTRWSANGEGAWAQFDYGKTIELDAVKMSFHKGNARSTSFMLEGSEDGKEWKTILPKTQSSGYSLDLERFALEPTKVRYIKYVGYGNTSNTWNSVTEFLAANCNVDACPKSETIPELKKAFEKAKAKAAKKKAESKKPKVRPGDFGTHVPLVCDPKVSDCTCVKTDPNCQWWEAPLPVVDVPAQVRPDFKPGQNFDLGGWYLSIATDHDANGKPDDVPEQYLAQGYENPDFFYTAKDGGLVFKSFIKGVRTSKNTKYVRTELRQMLRRGDQSIDLKGVTKNNWVFGSAPEADLKKAGAVDGILEATLKIDHTTTTGEPEQVGRFIIGQIHANDDEPIRLYFRMLPGHKKGSIYFAHENRNEGSDIYYNLVGSRSGGAPDPVDGIALGDVFSYRIEVKGNDMTVTLSRDGYPDAIQKVDMSNSGYDAGGQYMYFKAGVYNQNHSGDPDDYVQATFYKLKTTH</sequence>
<dbReference type="PROSITE" id="PS50022">
    <property type="entry name" value="FA58C_3"/>
    <property type="match status" value="3"/>
</dbReference>
<evidence type="ECO:0000259" key="1">
    <source>
        <dbReference type="PROSITE" id="PS50022"/>
    </source>
</evidence>
<dbReference type="InterPro" id="IPR013320">
    <property type="entry name" value="ConA-like_dom_sf"/>
</dbReference>
<feature type="domain" description="F5/8 type C" evidence="1">
    <location>
        <begin position="300"/>
        <end position="436"/>
    </location>
</feature>
<dbReference type="EMBL" id="JAOVZB010000002">
    <property type="protein sequence ID" value="MCV2402449.1"/>
    <property type="molecule type" value="Genomic_DNA"/>
</dbReference>
<dbReference type="InterPro" id="IPR052407">
    <property type="entry name" value="BTB_POZ_domain_cont_9"/>
</dbReference>
<name>A0ABT2YS25_9GAMM</name>
<dbReference type="Proteomes" id="UP001209713">
    <property type="component" value="Unassembled WGS sequence"/>
</dbReference>
<feature type="domain" description="F5/8 type C" evidence="1">
    <location>
        <begin position="157"/>
        <end position="293"/>
    </location>
</feature>
<dbReference type="GO" id="GO:0016829">
    <property type="term" value="F:lyase activity"/>
    <property type="evidence" value="ECO:0007669"/>
    <property type="project" value="UniProtKB-KW"/>
</dbReference>
<reference evidence="2 3" key="1">
    <citation type="submission" date="2022-10" db="EMBL/GenBank/DDBJ databases">
        <title>Marinomonas transparenta sp. nov. and Marinomonas sargassi sp. nov., isolated from marine alga (Sargassum natans (L.) Gaillon).</title>
        <authorList>
            <person name="Wang Y."/>
        </authorList>
    </citation>
    <scope>NUCLEOTIDE SEQUENCE [LARGE SCALE GENOMIC DNA]</scope>
    <source>
        <strain evidence="2 3">C2222</strain>
    </source>
</reference>
<dbReference type="Gene3D" id="2.60.120.200">
    <property type="match status" value="1"/>
</dbReference>
<dbReference type="PANTHER" id="PTHR46306">
    <property type="entry name" value="BTB/POZ DOMAIN-CONTAINING PROTEIN 9"/>
    <property type="match status" value="1"/>
</dbReference>
<evidence type="ECO:0000313" key="3">
    <source>
        <dbReference type="Proteomes" id="UP001209713"/>
    </source>
</evidence>
<keyword evidence="3" id="KW-1185">Reference proteome</keyword>
<feature type="domain" description="F5/8 type C" evidence="1">
    <location>
        <begin position="6"/>
        <end position="150"/>
    </location>
</feature>
<dbReference type="InterPro" id="IPR014895">
    <property type="entry name" value="Alginate_lyase_2"/>
</dbReference>
<dbReference type="RefSeq" id="WP_263529829.1">
    <property type="nucleotide sequence ID" value="NZ_JAOVZB010000002.1"/>
</dbReference>
<dbReference type="SUPFAM" id="SSF49785">
    <property type="entry name" value="Galactose-binding domain-like"/>
    <property type="match status" value="3"/>
</dbReference>
<accession>A0ABT2YS25</accession>
<keyword evidence="2" id="KW-0456">Lyase</keyword>
<dbReference type="Pfam" id="PF00754">
    <property type="entry name" value="F5_F8_type_C"/>
    <property type="match status" value="3"/>
</dbReference>
<dbReference type="Pfam" id="PF08787">
    <property type="entry name" value="Alginate_lyase2"/>
    <property type="match status" value="1"/>
</dbReference>
<organism evidence="2 3">
    <name type="scientific">Marinomonas sargassi</name>
    <dbReference type="NCBI Taxonomy" id="2984494"/>
    <lineage>
        <taxon>Bacteria</taxon>
        <taxon>Pseudomonadati</taxon>
        <taxon>Pseudomonadota</taxon>
        <taxon>Gammaproteobacteria</taxon>
        <taxon>Oceanospirillales</taxon>
        <taxon>Oceanospirillaceae</taxon>
        <taxon>Marinomonas</taxon>
    </lineage>
</organism>
<dbReference type="Gene3D" id="2.60.120.260">
    <property type="entry name" value="Galactose-binding domain-like"/>
    <property type="match status" value="3"/>
</dbReference>
<dbReference type="InterPro" id="IPR008979">
    <property type="entry name" value="Galactose-bd-like_sf"/>
</dbReference>
<dbReference type="PROSITE" id="PS51257">
    <property type="entry name" value="PROKAR_LIPOPROTEIN"/>
    <property type="match status" value="1"/>
</dbReference>
<dbReference type="SUPFAM" id="SSF49899">
    <property type="entry name" value="Concanavalin A-like lectins/glucanases"/>
    <property type="match status" value="1"/>
</dbReference>
<proteinExistence type="predicted"/>
<dbReference type="PANTHER" id="PTHR46306:SF1">
    <property type="entry name" value="BTB_POZ DOMAIN-CONTAINING PROTEIN 9"/>
    <property type="match status" value="1"/>
</dbReference>
<protein>
    <submittedName>
        <fullName evidence="2">Polysaccharide lyase family 7 protein</fullName>
    </submittedName>
</protein>
<dbReference type="InterPro" id="IPR000421">
    <property type="entry name" value="FA58C"/>
</dbReference>
<gene>
    <name evidence="2" type="ORF">OFY17_06040</name>
</gene>